<keyword evidence="4" id="KW-0879">Wnt signaling pathway</keyword>
<feature type="repeat" description="ANK" evidence="10">
    <location>
        <begin position="227"/>
        <end position="247"/>
    </location>
</feature>
<feature type="repeat" description="ANK" evidence="10">
    <location>
        <begin position="429"/>
        <end position="461"/>
    </location>
</feature>
<comment type="subcellular location">
    <subcellularLocation>
        <location evidence="1">Cytoplasm</location>
        <location evidence="1">Cytoskeleton</location>
    </subcellularLocation>
</comment>
<evidence type="ECO:0000256" key="6">
    <source>
        <dbReference type="ARBA" id="ARBA00022860"/>
    </source>
</evidence>
<evidence type="ECO:0000256" key="9">
    <source>
        <dbReference type="ARBA" id="ARBA00067613"/>
    </source>
</evidence>
<dbReference type="RefSeq" id="XP_028673231.1">
    <property type="nucleotide sequence ID" value="XM_028817398.2"/>
</dbReference>
<feature type="repeat" description="ANK" evidence="10">
    <location>
        <begin position="396"/>
        <end position="428"/>
    </location>
</feature>
<feature type="compositionally biased region" description="Polar residues" evidence="11">
    <location>
        <begin position="708"/>
        <end position="720"/>
    </location>
</feature>
<dbReference type="InterPro" id="IPR036770">
    <property type="entry name" value="Ankyrin_rpt-contain_sf"/>
</dbReference>
<evidence type="ECO:0000256" key="5">
    <source>
        <dbReference type="ARBA" id="ARBA00022737"/>
    </source>
</evidence>
<dbReference type="CTD" id="27130"/>
<dbReference type="InterPro" id="IPR000048">
    <property type="entry name" value="IQ_motif_EF-hand-BS"/>
</dbReference>
<dbReference type="GeneTree" id="ENSGT00940000157688"/>
<feature type="region of interest" description="Disordered" evidence="11">
    <location>
        <begin position="596"/>
        <end position="774"/>
    </location>
</feature>
<dbReference type="FunFam" id="1.25.40.20:FF:000092">
    <property type="entry name" value="inversin isoform X1"/>
    <property type="match status" value="1"/>
</dbReference>
<evidence type="ECO:0000256" key="4">
    <source>
        <dbReference type="ARBA" id="ARBA00022687"/>
    </source>
</evidence>
<evidence type="ECO:0000256" key="11">
    <source>
        <dbReference type="SAM" id="MobiDB-lite"/>
    </source>
</evidence>
<feature type="compositionally biased region" description="Basic and acidic residues" evidence="11">
    <location>
        <begin position="873"/>
        <end position="886"/>
    </location>
</feature>
<dbReference type="PROSITE" id="PS50088">
    <property type="entry name" value="ANK_REPEAT"/>
    <property type="match status" value="11"/>
</dbReference>
<dbReference type="Ensembl" id="ENSECRT00000023077.1">
    <property type="protein sequence ID" value="ENSECRP00000022595.1"/>
    <property type="gene ID" value="ENSECRG00000015286.1"/>
</dbReference>
<organism evidence="12 13">
    <name type="scientific">Erpetoichthys calabaricus</name>
    <name type="common">Rope fish</name>
    <name type="synonym">Calamoichthys calabaricus</name>
    <dbReference type="NCBI Taxonomy" id="27687"/>
    <lineage>
        <taxon>Eukaryota</taxon>
        <taxon>Metazoa</taxon>
        <taxon>Chordata</taxon>
        <taxon>Craniata</taxon>
        <taxon>Vertebrata</taxon>
        <taxon>Euteleostomi</taxon>
        <taxon>Actinopterygii</taxon>
        <taxon>Polypteriformes</taxon>
        <taxon>Polypteridae</taxon>
        <taxon>Erpetoichthys</taxon>
    </lineage>
</organism>
<dbReference type="Proteomes" id="UP000694620">
    <property type="component" value="Chromosome 13"/>
</dbReference>
<feature type="compositionally biased region" description="Low complexity" evidence="11">
    <location>
        <begin position="9"/>
        <end position="20"/>
    </location>
</feature>
<dbReference type="InterPro" id="IPR002110">
    <property type="entry name" value="Ankyrin_rpt"/>
</dbReference>
<dbReference type="PANTHER" id="PTHR24198:SF194">
    <property type="entry name" value="INVERSIN-A"/>
    <property type="match status" value="1"/>
</dbReference>
<evidence type="ECO:0000313" key="12">
    <source>
        <dbReference type="Ensembl" id="ENSECRP00000022595.1"/>
    </source>
</evidence>
<feature type="region of interest" description="Disordered" evidence="11">
    <location>
        <begin position="853"/>
        <end position="973"/>
    </location>
</feature>
<evidence type="ECO:0000256" key="1">
    <source>
        <dbReference type="ARBA" id="ARBA00004245"/>
    </source>
</evidence>
<reference evidence="12" key="2">
    <citation type="submission" date="2025-08" db="UniProtKB">
        <authorList>
            <consortium name="Ensembl"/>
        </authorList>
    </citation>
    <scope>IDENTIFICATION</scope>
</reference>
<evidence type="ECO:0000256" key="10">
    <source>
        <dbReference type="PROSITE-ProRule" id="PRU00023"/>
    </source>
</evidence>
<dbReference type="FunFam" id="1.25.40.20:FF:000078">
    <property type="entry name" value="Inversin"/>
    <property type="match status" value="1"/>
</dbReference>
<keyword evidence="5" id="KW-0677">Repeat</keyword>
<feature type="repeat" description="ANK" evidence="10">
    <location>
        <begin position="155"/>
        <end position="187"/>
    </location>
</feature>
<feature type="repeat" description="ANK" evidence="10">
    <location>
        <begin position="261"/>
        <end position="285"/>
    </location>
</feature>
<dbReference type="FunFam" id="1.25.40.20:FF:000144">
    <property type="entry name" value="inversin isoform X1"/>
    <property type="match status" value="1"/>
</dbReference>
<feature type="repeat" description="ANK" evidence="10">
    <location>
        <begin position="462"/>
        <end position="494"/>
    </location>
</feature>
<feature type="repeat" description="ANK" evidence="10">
    <location>
        <begin position="54"/>
        <end position="86"/>
    </location>
</feature>
<evidence type="ECO:0000256" key="8">
    <source>
        <dbReference type="ARBA" id="ARBA00023212"/>
    </source>
</evidence>
<evidence type="ECO:0000256" key="2">
    <source>
        <dbReference type="ARBA" id="ARBA00022473"/>
    </source>
</evidence>
<feature type="compositionally biased region" description="Polar residues" evidence="11">
    <location>
        <begin position="727"/>
        <end position="747"/>
    </location>
</feature>
<proteinExistence type="predicted"/>
<keyword evidence="8" id="KW-0206">Cytoskeleton</keyword>
<dbReference type="OrthoDB" id="20872at2759"/>
<dbReference type="RefSeq" id="XP_028673230.1">
    <property type="nucleotide sequence ID" value="XM_028817397.2"/>
</dbReference>
<dbReference type="GO" id="GO:0005856">
    <property type="term" value="C:cytoskeleton"/>
    <property type="evidence" value="ECO:0007669"/>
    <property type="project" value="UniProtKB-SubCell"/>
</dbReference>
<keyword evidence="3" id="KW-0963">Cytoplasm</keyword>
<protein>
    <recommendedName>
        <fullName evidence="9">Inversin</fullName>
    </recommendedName>
</protein>
<feature type="repeat" description="ANK" evidence="10">
    <location>
        <begin position="363"/>
        <end position="395"/>
    </location>
</feature>
<dbReference type="FunFam" id="1.25.40.20:FF:000082">
    <property type="entry name" value="Inversin"/>
    <property type="match status" value="1"/>
</dbReference>
<feature type="compositionally biased region" description="Basic and acidic residues" evidence="11">
    <location>
        <begin position="596"/>
        <end position="612"/>
    </location>
</feature>
<dbReference type="Pfam" id="PF00612">
    <property type="entry name" value="IQ"/>
    <property type="match status" value="1"/>
</dbReference>
<reference evidence="12" key="1">
    <citation type="submission" date="2021-06" db="EMBL/GenBank/DDBJ databases">
        <authorList>
            <consortium name="Wellcome Sanger Institute Data Sharing"/>
        </authorList>
    </citation>
    <scope>NUCLEOTIDE SEQUENCE [LARGE SCALE GENOMIC DNA]</scope>
</reference>
<dbReference type="PANTHER" id="PTHR24198">
    <property type="entry name" value="ANKYRIN REPEAT AND PROTEIN KINASE DOMAIN-CONTAINING PROTEIN"/>
    <property type="match status" value="1"/>
</dbReference>
<evidence type="ECO:0000256" key="7">
    <source>
        <dbReference type="ARBA" id="ARBA00023043"/>
    </source>
</evidence>
<dbReference type="Pfam" id="PF00023">
    <property type="entry name" value="Ank"/>
    <property type="match status" value="1"/>
</dbReference>
<keyword evidence="13" id="KW-1185">Reference proteome</keyword>
<dbReference type="Pfam" id="PF12796">
    <property type="entry name" value="Ank_2"/>
    <property type="match status" value="5"/>
</dbReference>
<feature type="compositionally biased region" description="Polar residues" evidence="11">
    <location>
        <begin position="660"/>
        <end position="675"/>
    </location>
</feature>
<feature type="compositionally biased region" description="Low complexity" evidence="11">
    <location>
        <begin position="888"/>
        <end position="907"/>
    </location>
</feature>
<feature type="region of interest" description="Disordered" evidence="11">
    <location>
        <begin position="807"/>
        <end position="839"/>
    </location>
</feature>
<feature type="compositionally biased region" description="Polar residues" evidence="11">
    <location>
        <begin position="613"/>
        <end position="638"/>
    </location>
</feature>
<dbReference type="SUPFAM" id="SSF48403">
    <property type="entry name" value="Ankyrin repeat"/>
    <property type="match status" value="2"/>
</dbReference>
<keyword evidence="6" id="KW-0112">Calmodulin-binding</keyword>
<accession>A0A8C4SWS9</accession>
<sequence>MPAPERCMSASEVSPSSSSTLASPVHAAAINGDKASLHKLIAGNPALRDAMDHFGRTPLMYCVLADRLDCAETLLKAGADVNKADHSSRTALHLAAQKGNYRFMKLLLVRRANWMQKDLEEMTPLHLATKHKSPKCLSLLLKCMAPGEVDTQDKNKQTALHWSAYFNNPEHVKLLIKHDSNIGIPDIEGKIPLHWAANNKDPRATHTVKCILEAAPTESLLNWQDYEGRTPLHFAVADGNEAVVDVLTSYEGCNVTSYDNLFRTPLHWAALLGHAKIVHLLLERNRPGTIPSDSQGATPLHYAAQSNFSETVKVFLEHPTVKDDPDLEGRTAFMWAAGKGSDDVIRVMLSLKPDLDINMADKYGGTAMHAAALSGHVSTVQLLLENGAQVDATDVMKHTPLFRACEMGHKEVIQTLIKGEARVDLVDQDGHSPLHWAALGGNADVCQILIENGINPNVQDLAGRTPLQCAAYGGYINCMAVLMENKADPNIQDKEGKTALHWSCNNGYLDAVKLLLGYNAFPNQMENNEERYTPLDYALLGEHHEVIQFMLEHGALSIAAIQDIAAFKIQAIYKGYKVRKAFQERKKLLMKHEQLRKDAAKKKEESKRKEADQQCSKVRSQTPLSSENNMSQGLSQTGGDRGYKSATLINSDKPLKARPPSNSGRRSKSQCQPNSKRVCESLSPVHNEGSPRFLRPPNSERHKETLCQPGNEQHSKSTAGVNERPQKTYSSSISNLQPKLTSLSQSDRPSKTPCLPKNEQKLKTTSSLDDESQVKESLLLEDRLSMAVKSGHVRDSNGMLHGCSMTTEVKKSSLSRLERSHPAPVQNKESKRGKQKSAEYQAVHSDIFCPTSSCSASSRSQKVTSHPSLLPERTGHHENIDRKGRETSGPPGYYRSPRSSSEPGSLREGVKGLNMGRHSPAGSSRPGSAKVPANMYCRANEPSASRSPVPRSQTPVLRSARLGNTVESEDRSLPRDHSAAALLPWQNSSIELVPLEVRLQVVEKERARKELFRKKNQAAATIQRSWRRYCLRKQLNDVIARRCTSGPEMAQWNRDMMAFILQLLWNRQPDVRVLLSPSSSSIHVKLPNRALSAKTTRPGNYSALRTIYGSSQGRKNKLTTNGSLSSGSHSQLLLDLSSLSSVPPLQLLENLGRSKQFSYHMRPRTCDRTRKTNPKE</sequence>
<dbReference type="GO" id="GO:0016055">
    <property type="term" value="P:Wnt signaling pathway"/>
    <property type="evidence" value="ECO:0007669"/>
    <property type="project" value="UniProtKB-KW"/>
</dbReference>
<feature type="repeat" description="ANK" evidence="10">
    <location>
        <begin position="295"/>
        <end position="318"/>
    </location>
</feature>
<evidence type="ECO:0000313" key="13">
    <source>
        <dbReference type="Proteomes" id="UP000694620"/>
    </source>
</evidence>
<feature type="repeat" description="ANK" evidence="10">
    <location>
        <begin position="87"/>
        <end position="119"/>
    </location>
</feature>
<dbReference type="GO" id="GO:0005516">
    <property type="term" value="F:calmodulin binding"/>
    <property type="evidence" value="ECO:0007669"/>
    <property type="project" value="UniProtKB-KW"/>
</dbReference>
<dbReference type="Gene3D" id="1.25.40.20">
    <property type="entry name" value="Ankyrin repeat-containing domain"/>
    <property type="match status" value="4"/>
</dbReference>
<dbReference type="SMART" id="SM00248">
    <property type="entry name" value="ANK"/>
    <property type="match status" value="16"/>
</dbReference>
<dbReference type="PROSITE" id="PS50096">
    <property type="entry name" value="IQ"/>
    <property type="match status" value="2"/>
</dbReference>
<dbReference type="PROSITE" id="PS50297">
    <property type="entry name" value="ANK_REP_REGION"/>
    <property type="match status" value="9"/>
</dbReference>
<reference evidence="12" key="3">
    <citation type="submission" date="2025-09" db="UniProtKB">
        <authorList>
            <consortium name="Ensembl"/>
        </authorList>
    </citation>
    <scope>IDENTIFICATION</scope>
</reference>
<feature type="compositionally biased region" description="Polar residues" evidence="11">
    <location>
        <begin position="942"/>
        <end position="956"/>
    </location>
</feature>
<name>A0A8C4SWS9_ERPCA</name>
<feature type="compositionally biased region" description="Basic and acidic residues" evidence="11">
    <location>
        <begin position="808"/>
        <end position="821"/>
    </location>
</feature>
<dbReference type="AlphaFoldDB" id="A0A8C4SWS9"/>
<keyword evidence="2" id="KW-0217">Developmental protein</keyword>
<keyword evidence="7 10" id="KW-0040">ANK repeat</keyword>
<dbReference type="GeneID" id="114663577"/>
<dbReference type="CDD" id="cd23767">
    <property type="entry name" value="IQCD"/>
    <property type="match status" value="2"/>
</dbReference>
<evidence type="ECO:0000256" key="3">
    <source>
        <dbReference type="ARBA" id="ARBA00022490"/>
    </source>
</evidence>
<dbReference type="PRINTS" id="PR01415">
    <property type="entry name" value="ANKYRIN"/>
</dbReference>
<dbReference type="SMART" id="SM00015">
    <property type="entry name" value="IQ"/>
    <property type="match status" value="2"/>
</dbReference>
<dbReference type="FunFam" id="1.25.40.20:FF:000134">
    <property type="entry name" value="inversin isoform X1"/>
    <property type="match status" value="1"/>
</dbReference>
<gene>
    <name evidence="12" type="primary">INVS</name>
    <name evidence="12" type="synonym">invs</name>
</gene>
<feature type="repeat" description="ANK" evidence="10">
    <location>
        <begin position="495"/>
        <end position="527"/>
    </location>
</feature>
<feature type="region of interest" description="Disordered" evidence="11">
    <location>
        <begin position="1"/>
        <end position="20"/>
    </location>
</feature>